<evidence type="ECO:0000313" key="6">
    <source>
        <dbReference type="Proteomes" id="UP001155145"/>
    </source>
</evidence>
<feature type="domain" description="FAD-binding FR-type" evidence="2">
    <location>
        <begin position="23"/>
        <end position="148"/>
    </location>
</feature>
<dbReference type="Proteomes" id="UP000829758">
    <property type="component" value="Chromosome"/>
</dbReference>
<organism evidence="3 6">
    <name type="scientific">Arthrobacter zhangbolii</name>
    <dbReference type="NCBI Taxonomy" id="2886936"/>
    <lineage>
        <taxon>Bacteria</taxon>
        <taxon>Bacillati</taxon>
        <taxon>Actinomycetota</taxon>
        <taxon>Actinomycetes</taxon>
        <taxon>Micrococcales</taxon>
        <taxon>Micrococcaceae</taxon>
        <taxon>Arthrobacter</taxon>
    </lineage>
</organism>
<dbReference type="InterPro" id="IPR013113">
    <property type="entry name" value="SIP_FAD-bd"/>
</dbReference>
<keyword evidence="5" id="KW-1185">Reference proteome</keyword>
<dbReference type="Pfam" id="PF08021">
    <property type="entry name" value="FAD_binding_9"/>
    <property type="match status" value="1"/>
</dbReference>
<dbReference type="Gene3D" id="3.40.50.80">
    <property type="entry name" value="Nucleotide-binding domain of ferredoxin-NADP reductase (FNR) module"/>
    <property type="match status" value="1"/>
</dbReference>
<dbReference type="Pfam" id="PF04954">
    <property type="entry name" value="SIP"/>
    <property type="match status" value="1"/>
</dbReference>
<evidence type="ECO:0000313" key="4">
    <source>
        <dbReference type="EMBL" id="UON92601.1"/>
    </source>
</evidence>
<dbReference type="CDD" id="cd06193">
    <property type="entry name" value="siderophore_interacting"/>
    <property type="match status" value="1"/>
</dbReference>
<dbReference type="PANTHER" id="PTHR30157">
    <property type="entry name" value="FERRIC REDUCTASE, NADPH-DEPENDENT"/>
    <property type="match status" value="1"/>
</dbReference>
<dbReference type="PANTHER" id="PTHR30157:SF0">
    <property type="entry name" value="NADPH-DEPENDENT FERRIC-CHELATE REDUCTASE"/>
    <property type="match status" value="1"/>
</dbReference>
<reference evidence="3" key="1">
    <citation type="submission" date="2021-10" db="EMBL/GenBank/DDBJ databases">
        <title>Novel species in genus Arthrobacter.</title>
        <authorList>
            <person name="Liu Y."/>
        </authorList>
    </citation>
    <scope>NUCLEOTIDE SEQUENCE</scope>
    <source>
        <strain evidence="3">Zg-Y462</strain>
        <strain evidence="5">zg-Y462</strain>
    </source>
</reference>
<dbReference type="InterPro" id="IPR039261">
    <property type="entry name" value="FNR_nucleotide-bd"/>
</dbReference>
<dbReference type="InterPro" id="IPR017938">
    <property type="entry name" value="Riboflavin_synthase-like_b-brl"/>
</dbReference>
<dbReference type="InterPro" id="IPR017927">
    <property type="entry name" value="FAD-bd_FR_type"/>
</dbReference>
<dbReference type="Proteomes" id="UP001155145">
    <property type="component" value="Unassembled WGS sequence"/>
</dbReference>
<dbReference type="Gene3D" id="2.40.30.10">
    <property type="entry name" value="Translation factors"/>
    <property type="match status" value="1"/>
</dbReference>
<evidence type="ECO:0000256" key="1">
    <source>
        <dbReference type="SAM" id="MobiDB-lite"/>
    </source>
</evidence>
<dbReference type="AlphaFoldDB" id="A0A9X1M9L0"/>
<dbReference type="RefSeq" id="WP_227905737.1">
    <property type="nucleotide sequence ID" value="NZ_CP094984.1"/>
</dbReference>
<dbReference type="EMBL" id="JAJFZT010000007">
    <property type="protein sequence ID" value="MCC3273425.1"/>
    <property type="molecule type" value="Genomic_DNA"/>
</dbReference>
<accession>A0A9X1M9L0</accession>
<dbReference type="EMBL" id="CP094984">
    <property type="protein sequence ID" value="UON92601.1"/>
    <property type="molecule type" value="Genomic_DNA"/>
</dbReference>
<dbReference type="GO" id="GO:0016491">
    <property type="term" value="F:oxidoreductase activity"/>
    <property type="evidence" value="ECO:0007669"/>
    <property type="project" value="InterPro"/>
</dbReference>
<dbReference type="PROSITE" id="PS51384">
    <property type="entry name" value="FAD_FR"/>
    <property type="match status" value="1"/>
</dbReference>
<name>A0A9X1M9L0_9MICC</name>
<proteinExistence type="predicted"/>
<dbReference type="SUPFAM" id="SSF63380">
    <property type="entry name" value="Riboflavin synthase domain-like"/>
    <property type="match status" value="1"/>
</dbReference>
<protein>
    <submittedName>
        <fullName evidence="3">Siderophore-interacting protein</fullName>
    </submittedName>
</protein>
<dbReference type="InterPro" id="IPR039374">
    <property type="entry name" value="SIP_fam"/>
</dbReference>
<gene>
    <name evidence="3" type="ORF">LJ755_11865</name>
    <name evidence="4" type="ORF">MUK71_02840</name>
</gene>
<evidence type="ECO:0000259" key="2">
    <source>
        <dbReference type="PROSITE" id="PS51384"/>
    </source>
</evidence>
<feature type="region of interest" description="Disordered" evidence="1">
    <location>
        <begin position="1"/>
        <end position="23"/>
    </location>
</feature>
<dbReference type="InterPro" id="IPR007037">
    <property type="entry name" value="SIP_rossman_dom"/>
</dbReference>
<sequence>MPDAMSAPQEQGRPREATSRPQRPLLTLEVLRREQISEHMVRITAGGPGFDRFLPNSCADAYCKIWFGPDGRPLDGTEDLETIRARSEREHWPVSRTYTIRRVDLDAREISIDFVVHGDEGLAGPWAAAAQPGEPLTFSGPGGAFNPDPEADWYLLAADESALPAAATVLEALPAHAVGQALLEVAGPADRQPISAPAGVELTWLYRNGAPAGRSTVLTDAVAAVQWREGTVQVFAHGEREAMKSLRDVLFGHRGLERSQVSLSGYWAAGRTEDVFQAEKRTPVGKIL</sequence>
<evidence type="ECO:0000313" key="5">
    <source>
        <dbReference type="Proteomes" id="UP000829758"/>
    </source>
</evidence>
<evidence type="ECO:0000313" key="3">
    <source>
        <dbReference type="EMBL" id="MCC3273425.1"/>
    </source>
</evidence>